<reference evidence="3" key="1">
    <citation type="journal article" date="2020" name="Stud. Mycol.">
        <title>101 Dothideomycetes genomes: a test case for predicting lifestyles and emergence of pathogens.</title>
        <authorList>
            <person name="Haridas S."/>
            <person name="Albert R."/>
            <person name="Binder M."/>
            <person name="Bloem J."/>
            <person name="Labutti K."/>
            <person name="Salamov A."/>
            <person name="Andreopoulos B."/>
            <person name="Baker S."/>
            <person name="Barry K."/>
            <person name="Bills G."/>
            <person name="Bluhm B."/>
            <person name="Cannon C."/>
            <person name="Castanera R."/>
            <person name="Culley D."/>
            <person name="Daum C."/>
            <person name="Ezra D."/>
            <person name="Gonzalez J."/>
            <person name="Henrissat B."/>
            <person name="Kuo A."/>
            <person name="Liang C."/>
            <person name="Lipzen A."/>
            <person name="Lutzoni F."/>
            <person name="Magnuson J."/>
            <person name="Mondo S."/>
            <person name="Nolan M."/>
            <person name="Ohm R."/>
            <person name="Pangilinan J."/>
            <person name="Park H.-J."/>
            <person name="Ramirez L."/>
            <person name="Alfaro M."/>
            <person name="Sun H."/>
            <person name="Tritt A."/>
            <person name="Yoshinaga Y."/>
            <person name="Zwiers L.-H."/>
            <person name="Turgeon B."/>
            <person name="Goodwin S."/>
            <person name="Spatafora J."/>
            <person name="Crous P."/>
            <person name="Grigoriev I."/>
        </authorList>
    </citation>
    <scope>NUCLEOTIDE SEQUENCE</scope>
    <source>
        <strain evidence="3">CBS 110217</strain>
    </source>
</reference>
<dbReference type="AlphaFoldDB" id="A0A9P4HIZ2"/>
<dbReference type="EMBL" id="ML978164">
    <property type="protein sequence ID" value="KAF2033861.1"/>
    <property type="molecule type" value="Genomic_DNA"/>
</dbReference>
<accession>A0A9P4HIZ2</accession>
<name>A0A9P4HIZ2_9PLEO</name>
<dbReference type="Pfam" id="PF26652">
    <property type="entry name" value="Zn_ribbon_double"/>
    <property type="match status" value="1"/>
</dbReference>
<keyword evidence="4" id="KW-1185">Reference proteome</keyword>
<evidence type="ECO:0000313" key="4">
    <source>
        <dbReference type="Proteomes" id="UP000799777"/>
    </source>
</evidence>
<evidence type="ECO:0000313" key="3">
    <source>
        <dbReference type="EMBL" id="KAF2033861.1"/>
    </source>
</evidence>
<dbReference type="Proteomes" id="UP000799777">
    <property type="component" value="Unassembled WGS sequence"/>
</dbReference>
<proteinExistence type="predicted"/>
<feature type="domain" description="Probable double zinc ribbon" evidence="2">
    <location>
        <begin position="37"/>
        <end position="162"/>
    </location>
</feature>
<feature type="region of interest" description="Disordered" evidence="1">
    <location>
        <begin position="10"/>
        <end position="29"/>
    </location>
</feature>
<organism evidence="3 4">
    <name type="scientific">Setomelanomma holmii</name>
    <dbReference type="NCBI Taxonomy" id="210430"/>
    <lineage>
        <taxon>Eukaryota</taxon>
        <taxon>Fungi</taxon>
        <taxon>Dikarya</taxon>
        <taxon>Ascomycota</taxon>
        <taxon>Pezizomycotina</taxon>
        <taxon>Dothideomycetes</taxon>
        <taxon>Pleosporomycetidae</taxon>
        <taxon>Pleosporales</taxon>
        <taxon>Pleosporineae</taxon>
        <taxon>Phaeosphaeriaceae</taxon>
        <taxon>Setomelanomma</taxon>
    </lineage>
</organism>
<comment type="caution">
    <text evidence="3">The sequence shown here is derived from an EMBL/GenBank/DDBJ whole genome shotgun (WGS) entry which is preliminary data.</text>
</comment>
<sequence>MHLTNLLTLSYRPRPASDQDTPRQPSPVLSSKTITTTWACHTCSYVNNIAYDPSALIHPLGSMACTTCNHIYCKSCTLSNPNLIESWSSSGTESWSTAYGPPPGVRPDHFPIVHICRTCGLSWRAQVSETQEMEECAKLGNARREKVNWGPVEKCSCGAKSRGLFGLGECKWEGWFLNRASWVAWRGPEGC</sequence>
<protein>
    <recommendedName>
        <fullName evidence="2">Probable double zinc ribbon domain-containing protein</fullName>
    </recommendedName>
</protein>
<dbReference type="InterPro" id="IPR058253">
    <property type="entry name" value="Zn_ribbon_double"/>
</dbReference>
<gene>
    <name evidence="3" type="ORF">EK21DRAFT_86012</name>
</gene>
<evidence type="ECO:0000256" key="1">
    <source>
        <dbReference type="SAM" id="MobiDB-lite"/>
    </source>
</evidence>
<evidence type="ECO:0000259" key="2">
    <source>
        <dbReference type="Pfam" id="PF26652"/>
    </source>
</evidence>